<evidence type="ECO:0000313" key="4">
    <source>
        <dbReference type="Proteomes" id="UP000245207"/>
    </source>
</evidence>
<feature type="domain" description="BTB" evidence="2">
    <location>
        <begin position="100"/>
        <end position="167"/>
    </location>
</feature>
<name>A0A2U1PFV1_ARTAN</name>
<dbReference type="InterPro" id="IPR011333">
    <property type="entry name" value="SKP1/BTB/POZ_sf"/>
</dbReference>
<dbReference type="SMART" id="SM00225">
    <property type="entry name" value="BTB"/>
    <property type="match status" value="3"/>
</dbReference>
<accession>A0A2U1PFV1</accession>
<evidence type="ECO:0000259" key="2">
    <source>
        <dbReference type="PROSITE" id="PS50097"/>
    </source>
</evidence>
<dbReference type="SUPFAM" id="SSF54695">
    <property type="entry name" value="POZ domain"/>
    <property type="match status" value="3"/>
</dbReference>
<evidence type="ECO:0000313" key="3">
    <source>
        <dbReference type="EMBL" id="PWA84537.1"/>
    </source>
</evidence>
<dbReference type="STRING" id="35608.A0A2U1PFV1"/>
<dbReference type="Gene3D" id="3.30.710.10">
    <property type="entry name" value="Potassium Channel Kv1.1, Chain A"/>
    <property type="match status" value="3"/>
</dbReference>
<evidence type="ECO:0000256" key="1">
    <source>
        <dbReference type="ARBA" id="ARBA00004906"/>
    </source>
</evidence>
<keyword evidence="4" id="KW-1185">Reference proteome</keyword>
<dbReference type="EMBL" id="PKPP01001219">
    <property type="protein sequence ID" value="PWA84537.1"/>
    <property type="molecule type" value="Genomic_DNA"/>
</dbReference>
<comment type="pathway">
    <text evidence="1">Protein modification; protein ubiquitination.</text>
</comment>
<dbReference type="AlphaFoldDB" id="A0A2U1PFV1"/>
<dbReference type="PROSITE" id="PS50097">
    <property type="entry name" value="BTB"/>
    <property type="match status" value="3"/>
</dbReference>
<comment type="caution">
    <text evidence="3">The sequence shown here is derived from an EMBL/GenBank/DDBJ whole genome shotgun (WGS) entry which is preliminary data.</text>
</comment>
<organism evidence="3 4">
    <name type="scientific">Artemisia annua</name>
    <name type="common">Sweet wormwood</name>
    <dbReference type="NCBI Taxonomy" id="35608"/>
    <lineage>
        <taxon>Eukaryota</taxon>
        <taxon>Viridiplantae</taxon>
        <taxon>Streptophyta</taxon>
        <taxon>Embryophyta</taxon>
        <taxon>Tracheophyta</taxon>
        <taxon>Spermatophyta</taxon>
        <taxon>Magnoliopsida</taxon>
        <taxon>eudicotyledons</taxon>
        <taxon>Gunneridae</taxon>
        <taxon>Pentapetalae</taxon>
        <taxon>asterids</taxon>
        <taxon>campanulids</taxon>
        <taxon>Asterales</taxon>
        <taxon>Asteraceae</taxon>
        <taxon>Asteroideae</taxon>
        <taxon>Anthemideae</taxon>
        <taxon>Artemisiinae</taxon>
        <taxon>Artemisia</taxon>
    </lineage>
</organism>
<dbReference type="PANTHER" id="PTHR46672">
    <property type="entry name" value="OS08G0495500 PROTEIN-RELATED"/>
    <property type="match status" value="1"/>
</dbReference>
<dbReference type="InterPro" id="IPR044714">
    <property type="entry name" value="AtSIBP1-like"/>
</dbReference>
<dbReference type="CDD" id="cd18186">
    <property type="entry name" value="BTB_POZ_ZBTB_KLHL-like"/>
    <property type="match status" value="3"/>
</dbReference>
<protein>
    <submittedName>
        <fullName evidence="3">SKP1/BTB/POZ domain-containing protein</fullName>
    </submittedName>
</protein>
<dbReference type="PANTHER" id="PTHR46672:SF4">
    <property type="entry name" value="OS08G0495500 PROTEIN"/>
    <property type="match status" value="1"/>
</dbReference>
<feature type="domain" description="BTB" evidence="2">
    <location>
        <begin position="813"/>
        <end position="880"/>
    </location>
</feature>
<gene>
    <name evidence="3" type="ORF">CTI12_AA158020</name>
</gene>
<reference evidence="3 4" key="1">
    <citation type="journal article" date="2018" name="Mol. Plant">
        <title>The genome of Artemisia annua provides insight into the evolution of Asteraceae family and artemisinin biosynthesis.</title>
        <authorList>
            <person name="Shen Q."/>
            <person name="Zhang L."/>
            <person name="Liao Z."/>
            <person name="Wang S."/>
            <person name="Yan T."/>
            <person name="Shi P."/>
            <person name="Liu M."/>
            <person name="Fu X."/>
            <person name="Pan Q."/>
            <person name="Wang Y."/>
            <person name="Lv Z."/>
            <person name="Lu X."/>
            <person name="Zhang F."/>
            <person name="Jiang W."/>
            <person name="Ma Y."/>
            <person name="Chen M."/>
            <person name="Hao X."/>
            <person name="Li L."/>
            <person name="Tang Y."/>
            <person name="Lv G."/>
            <person name="Zhou Y."/>
            <person name="Sun X."/>
            <person name="Brodelius P.E."/>
            <person name="Rose J.K.C."/>
            <person name="Tang K."/>
        </authorList>
    </citation>
    <scope>NUCLEOTIDE SEQUENCE [LARGE SCALE GENOMIC DNA]</scope>
    <source>
        <strain evidence="4">cv. Huhao1</strain>
        <tissue evidence="3">Leaf</tissue>
    </source>
</reference>
<dbReference type="Pfam" id="PF00651">
    <property type="entry name" value="BTB"/>
    <property type="match status" value="3"/>
</dbReference>
<proteinExistence type="predicted"/>
<dbReference type="Proteomes" id="UP000245207">
    <property type="component" value="Unassembled WGS sequence"/>
</dbReference>
<sequence length="979" mass="110353">MSCEHGLPIASFNLRFVSLVGGRKTLADADVRDHPLESDGYNGSLEVALPRGFIIEVEFLDLKIASPTGGEPCSIWSKRCIQNVTARSAFGRMLSESIYTDITILASDGSIGAHRAVLAAHSPVFDSMFTHDLKEKYSSSISIPDMSIAVCQAFLSYLYSNNIRGQDFIAHRLDLLKAADKYDVTDLKDDCQQSLIEDIDSENVLELLETAFLYRLPRLKFCCMEYLVRLGKVFDIKEEFKAFIQSADKELVSEVIDEMFSTWKGYKIPAALLESSKEHTHDRMNDRVVDTNSRFAQWRIVDSDISPQTSHLFKIGHWNWKFILIKDGNLFIRLVAMSCEHGLPIASFNLRIVSLVGGRKTLVKADIRDRQLKSEGFKGKLEAGKPRGFIIEAEFLDLKSASPTGGEPRSIWSKRCIQNVTAPSAFGRMLSESIHTDITILASDGSIGAHRAVLAAHSPVFDSMFTHDLKEKDSSSISIPDMSIAVCQAFLSYLYFNNTQDQDFIAHRLDLLKAADTYDVTDLKDDCQQSLIEDIDSENVLELLETAFLYRLPRLKFCCMEYLVKLGKVFDIKEEFKAFIQSADKELVSEVNSLFYLLDLEMMNDRVVNMNDRVVDTNSRFARWRIVDLDFSAQSSHLFKIGHWNWKFIVIKDENLFIRLVAISCEHGLPIASFNLRFVSLVGGRKTLAEAGKFTPLENRVTFTFPIKGGVFSSPWFSTILLQYVGAISSSALNFLLCDLDADVRDHQLKSDGFKGSLDAALPREFIIEVEFLDLKIASPTGGEPCSIWSKRCIQNVTARSAFGRMLSESIYTDITILASDGSIGAHRAVLAAHSPVFDSMFTHDLKEKYSSSISIPDMSIAVCQAFLSYLYSNNIRDQDFIAHRLDLLKAADKYDVTDLKDDCQQSLIEDIDSENVLELLETAFLYRLLRLKFCCMEYLVKLGKVFDIKEEFKAFIQSADKELVSEVIDEIFSAWKGV</sequence>
<dbReference type="InterPro" id="IPR000210">
    <property type="entry name" value="BTB/POZ_dom"/>
</dbReference>
<dbReference type="OrthoDB" id="6359816at2759"/>
<feature type="domain" description="BTB" evidence="2">
    <location>
        <begin position="436"/>
        <end position="503"/>
    </location>
</feature>